<reference evidence="1 2" key="1">
    <citation type="submission" date="2013-11" db="EMBL/GenBank/DDBJ databases">
        <title>Opisthorchis viverrini - life in the bile duct.</title>
        <authorList>
            <person name="Young N.D."/>
            <person name="Nagarajan N."/>
            <person name="Lin S.J."/>
            <person name="Korhonen P.K."/>
            <person name="Jex A.R."/>
            <person name="Hall R.S."/>
            <person name="Safavi-Hemami H."/>
            <person name="Kaewkong W."/>
            <person name="Bertrand D."/>
            <person name="Gao S."/>
            <person name="Seet Q."/>
            <person name="Wongkham S."/>
            <person name="Teh B.T."/>
            <person name="Wongkham C."/>
            <person name="Intapan P.M."/>
            <person name="Maleewong W."/>
            <person name="Yang X."/>
            <person name="Hu M."/>
            <person name="Wang Z."/>
            <person name="Hofmann A."/>
            <person name="Sternberg P.W."/>
            <person name="Tan P."/>
            <person name="Wang J."/>
            <person name="Gasser R.B."/>
        </authorList>
    </citation>
    <scope>NUCLEOTIDE SEQUENCE [LARGE SCALE GENOMIC DNA]</scope>
</reference>
<name>A0A075ADI5_OPIVI</name>
<dbReference type="CTD" id="20320788"/>
<proteinExistence type="predicted"/>
<dbReference type="AlphaFoldDB" id="A0A075ADI5"/>
<keyword evidence="2" id="KW-1185">Reference proteome</keyword>
<accession>A0A075ADI5</accession>
<sequence>MRRILDCRSTGKRPIHERARTKVPSAPRTYQDLVLWGPVCLITIGCVAHSSTDWLSRCPRFCGRKYFIIVIMNSVTSVFNTDASLAYNHDLFKSLIVKKRVNVNREWT</sequence>
<dbReference type="RefSeq" id="XP_009170177.1">
    <property type="nucleotide sequence ID" value="XM_009171913.1"/>
</dbReference>
<evidence type="ECO:0000313" key="1">
    <source>
        <dbReference type="EMBL" id="KER26079.1"/>
    </source>
</evidence>
<dbReference type="KEGG" id="ovi:T265_06609"/>
<protein>
    <submittedName>
        <fullName evidence="1">Uncharacterized protein</fullName>
    </submittedName>
</protein>
<dbReference type="OrthoDB" id="2190767at2759"/>
<dbReference type="Proteomes" id="UP000054324">
    <property type="component" value="Unassembled WGS sequence"/>
</dbReference>
<evidence type="ECO:0000313" key="2">
    <source>
        <dbReference type="Proteomes" id="UP000054324"/>
    </source>
</evidence>
<dbReference type="EMBL" id="KL596757">
    <property type="protein sequence ID" value="KER26079.1"/>
    <property type="molecule type" value="Genomic_DNA"/>
</dbReference>
<dbReference type="GeneID" id="20320788"/>
<gene>
    <name evidence="1" type="ORF">T265_06609</name>
</gene>
<organism evidence="1 2">
    <name type="scientific">Opisthorchis viverrini</name>
    <name type="common">Southeast Asian liver fluke</name>
    <dbReference type="NCBI Taxonomy" id="6198"/>
    <lineage>
        <taxon>Eukaryota</taxon>
        <taxon>Metazoa</taxon>
        <taxon>Spiralia</taxon>
        <taxon>Lophotrochozoa</taxon>
        <taxon>Platyhelminthes</taxon>
        <taxon>Trematoda</taxon>
        <taxon>Digenea</taxon>
        <taxon>Opisthorchiida</taxon>
        <taxon>Opisthorchiata</taxon>
        <taxon>Opisthorchiidae</taxon>
        <taxon>Opisthorchis</taxon>
    </lineage>
</organism>